<name>A0ACA9SK74_9GLOM</name>
<protein>
    <submittedName>
        <fullName evidence="1">32534_t:CDS:1</fullName>
    </submittedName>
</protein>
<keyword evidence="2" id="KW-1185">Reference proteome</keyword>
<sequence length="239" mass="27673">KLNLGLKKHSAAIQAEKTQAIFKWIILSLKLFKVVEEKAFYNMVQKLDPFYQIPTRKTIHNLVINQFNQQRNLIKDYFSKISNNVALIANFWTSLKMKNFIAITIHFIDNNWKLQHFVLDIFQFKGSHTGQLIADKIYNLLEEFQIETKIIGLTTDNAANMIFAANYLQDKLILNNFCHYRCIAHILNLVVSAGLNLLDNSIKKLGKLIKIICKSTKFLEDLENLATLDKKSFLIPILD</sequence>
<proteinExistence type="predicted"/>
<gene>
    <name evidence="1" type="ORF">RPERSI_LOCUS32268</name>
</gene>
<feature type="non-terminal residue" evidence="1">
    <location>
        <position position="1"/>
    </location>
</feature>
<organism evidence="1 2">
    <name type="scientific">Racocetra persica</name>
    <dbReference type="NCBI Taxonomy" id="160502"/>
    <lineage>
        <taxon>Eukaryota</taxon>
        <taxon>Fungi</taxon>
        <taxon>Fungi incertae sedis</taxon>
        <taxon>Mucoromycota</taxon>
        <taxon>Glomeromycotina</taxon>
        <taxon>Glomeromycetes</taxon>
        <taxon>Diversisporales</taxon>
        <taxon>Gigasporaceae</taxon>
        <taxon>Racocetra</taxon>
    </lineage>
</organism>
<evidence type="ECO:0000313" key="1">
    <source>
        <dbReference type="EMBL" id="CAG8842323.1"/>
    </source>
</evidence>
<dbReference type="EMBL" id="CAJVQC010133800">
    <property type="protein sequence ID" value="CAG8842323.1"/>
    <property type="molecule type" value="Genomic_DNA"/>
</dbReference>
<feature type="non-terminal residue" evidence="1">
    <location>
        <position position="239"/>
    </location>
</feature>
<comment type="caution">
    <text evidence="1">The sequence shown here is derived from an EMBL/GenBank/DDBJ whole genome shotgun (WGS) entry which is preliminary data.</text>
</comment>
<evidence type="ECO:0000313" key="2">
    <source>
        <dbReference type="Proteomes" id="UP000789920"/>
    </source>
</evidence>
<accession>A0ACA9SK74</accession>
<reference evidence="1" key="1">
    <citation type="submission" date="2021-06" db="EMBL/GenBank/DDBJ databases">
        <authorList>
            <person name="Kallberg Y."/>
            <person name="Tangrot J."/>
            <person name="Rosling A."/>
        </authorList>
    </citation>
    <scope>NUCLEOTIDE SEQUENCE</scope>
    <source>
        <strain evidence="1">MA461A</strain>
    </source>
</reference>
<dbReference type="Proteomes" id="UP000789920">
    <property type="component" value="Unassembled WGS sequence"/>
</dbReference>